<keyword evidence="4" id="KW-0378">Hydrolase</keyword>
<dbReference type="PANTHER" id="PTHR21432:SF20">
    <property type="entry name" value="ACETYL-COA HYDROLASE"/>
    <property type="match status" value="1"/>
</dbReference>
<gene>
    <name evidence="4" type="ORF">SAMN05660330_02332</name>
</gene>
<dbReference type="Pfam" id="PF13336">
    <property type="entry name" value="AcetylCoA_hyd_C"/>
    <property type="match status" value="1"/>
</dbReference>
<dbReference type="RefSeq" id="WP_092222992.1">
    <property type="nucleotide sequence ID" value="NZ_FNJI01000015.1"/>
</dbReference>
<dbReference type="Gene3D" id="3.40.630.30">
    <property type="match status" value="1"/>
</dbReference>
<dbReference type="PANTHER" id="PTHR21432">
    <property type="entry name" value="ACETYL-COA HYDROLASE-RELATED"/>
    <property type="match status" value="1"/>
</dbReference>
<sequence>MRDSGYWADNYQRNRITVEEAISKIKSGQRIFIESSTGEPQHLVKGLADASLRFTDLEITRMFSAESTSLSRIAEKSKSQNLNIRSFYLGSANTKSFKGDLRFITPINLSDVHKLIKSRLLPIQVALIQVSPPDDFGWMSLGVSVDVTASAAEAADLVIAQVNRHMPKVFGRSSIHVNDIDYFVEYDEDLIEIGNYPEVESASQIARYISRLIDDGSTLQLTLGATTSANIEAMMEKNDLGIHTQYVTNTIMKLMAMGVVTNKKKGFNNDKIICSNAIGTKDLYDLLEYNSAVEFHPSKYVNDPRIISQNRKMVAMNLGREIDLTGQVAADALPFNNFLGVTGILDFFRGASMSEGGKSILMMTSTRDNYSASRIVPILENSAVVVPRSEVQHVVTEYGSVNLFGKSIQERAIALISIAHPDFRDYLFDEAKEMGLLGPERSLREEMHSIYPLGIEESREIDGKKLTFRPVKLTDERAIQEHYYRLDTADVVSRFFHEKTSFVTKQIEQTFIIDYHNDLTIVVVEGQPGFERILAVGEYYLNPETKMAEIAFSVEKTWQGKGLSSIVIQKLAEAAKRNGIKGLTAYTSQQNKRMVKLFHSLDYDVKSSSQGDMIYLEACFDRKDDSGT</sequence>
<organism evidence="4 5">
    <name type="scientific">Desulforhopalus singaporensis</name>
    <dbReference type="NCBI Taxonomy" id="91360"/>
    <lineage>
        <taxon>Bacteria</taxon>
        <taxon>Pseudomonadati</taxon>
        <taxon>Thermodesulfobacteriota</taxon>
        <taxon>Desulfobulbia</taxon>
        <taxon>Desulfobulbales</taxon>
        <taxon>Desulfocapsaceae</taxon>
        <taxon>Desulforhopalus</taxon>
    </lineage>
</organism>
<accession>A0A1H0RJZ6</accession>
<keyword evidence="2" id="KW-0808">Transferase</keyword>
<feature type="domain" description="N-acetyltransferase" evidence="3">
    <location>
        <begin position="466"/>
        <end position="626"/>
    </location>
</feature>
<dbReference type="OrthoDB" id="9801795at2"/>
<name>A0A1H0RJZ6_9BACT</name>
<dbReference type="GO" id="GO:0016747">
    <property type="term" value="F:acyltransferase activity, transferring groups other than amino-acyl groups"/>
    <property type="evidence" value="ECO:0007669"/>
    <property type="project" value="InterPro"/>
</dbReference>
<proteinExistence type="inferred from homology"/>
<protein>
    <submittedName>
        <fullName evidence="4">Acyl-CoA hydrolase</fullName>
    </submittedName>
</protein>
<dbReference type="InterPro" id="IPR000182">
    <property type="entry name" value="GNAT_dom"/>
</dbReference>
<evidence type="ECO:0000313" key="4">
    <source>
        <dbReference type="EMBL" id="SDP29740.1"/>
    </source>
</evidence>
<dbReference type="EMBL" id="FNJI01000015">
    <property type="protein sequence ID" value="SDP29740.1"/>
    <property type="molecule type" value="Genomic_DNA"/>
</dbReference>
<dbReference type="GO" id="GO:0006083">
    <property type="term" value="P:acetate metabolic process"/>
    <property type="evidence" value="ECO:0007669"/>
    <property type="project" value="InterPro"/>
</dbReference>
<dbReference type="Pfam" id="PF00583">
    <property type="entry name" value="Acetyltransf_1"/>
    <property type="match status" value="1"/>
</dbReference>
<evidence type="ECO:0000256" key="1">
    <source>
        <dbReference type="ARBA" id="ARBA00009632"/>
    </source>
</evidence>
<dbReference type="SUPFAM" id="SSF100950">
    <property type="entry name" value="NagB/RpiA/CoA transferase-like"/>
    <property type="match status" value="2"/>
</dbReference>
<dbReference type="Gene3D" id="3.30.750.70">
    <property type="entry name" value="4-hydroxybutyrate coenzyme like domains"/>
    <property type="match status" value="1"/>
</dbReference>
<dbReference type="InterPro" id="IPR046433">
    <property type="entry name" value="ActCoA_hydro"/>
</dbReference>
<evidence type="ECO:0000256" key="2">
    <source>
        <dbReference type="ARBA" id="ARBA00022679"/>
    </source>
</evidence>
<dbReference type="InterPro" id="IPR016181">
    <property type="entry name" value="Acyl_CoA_acyltransferase"/>
</dbReference>
<dbReference type="Proteomes" id="UP000199073">
    <property type="component" value="Unassembled WGS sequence"/>
</dbReference>
<dbReference type="InterPro" id="IPR026888">
    <property type="entry name" value="AcetylCoA_hyd_C"/>
</dbReference>
<dbReference type="CDD" id="cd04301">
    <property type="entry name" value="NAT_SF"/>
    <property type="match status" value="1"/>
</dbReference>
<reference evidence="4 5" key="1">
    <citation type="submission" date="2016-10" db="EMBL/GenBank/DDBJ databases">
        <authorList>
            <person name="de Groot N.N."/>
        </authorList>
    </citation>
    <scope>NUCLEOTIDE SEQUENCE [LARGE SCALE GENOMIC DNA]</scope>
    <source>
        <strain evidence="4 5">DSM 12130</strain>
    </source>
</reference>
<dbReference type="Gene3D" id="3.40.1080.20">
    <property type="entry name" value="Acetyl-CoA hydrolase/transferase C-terminal domain"/>
    <property type="match status" value="1"/>
</dbReference>
<dbReference type="InterPro" id="IPR037171">
    <property type="entry name" value="NagB/RpiA_transferase-like"/>
</dbReference>
<keyword evidence="5" id="KW-1185">Reference proteome</keyword>
<dbReference type="Gene3D" id="3.40.1080.10">
    <property type="entry name" value="Glutaconate Coenzyme A-transferase"/>
    <property type="match status" value="1"/>
</dbReference>
<dbReference type="GO" id="GO:0016787">
    <property type="term" value="F:hydrolase activity"/>
    <property type="evidence" value="ECO:0007669"/>
    <property type="project" value="UniProtKB-KW"/>
</dbReference>
<dbReference type="InterPro" id="IPR003702">
    <property type="entry name" value="ActCoA_hydro_N"/>
</dbReference>
<comment type="similarity">
    <text evidence="1">Belongs to the acetyl-CoA hydrolase/transferase family.</text>
</comment>
<dbReference type="InterPro" id="IPR038460">
    <property type="entry name" value="AcetylCoA_hyd_C_sf"/>
</dbReference>
<dbReference type="STRING" id="91360.SAMN05660330_02332"/>
<dbReference type="AlphaFoldDB" id="A0A1H0RJZ6"/>
<evidence type="ECO:0000259" key="3">
    <source>
        <dbReference type="PROSITE" id="PS51186"/>
    </source>
</evidence>
<evidence type="ECO:0000313" key="5">
    <source>
        <dbReference type="Proteomes" id="UP000199073"/>
    </source>
</evidence>
<dbReference type="GO" id="GO:0008775">
    <property type="term" value="F:acetate CoA-transferase activity"/>
    <property type="evidence" value="ECO:0007669"/>
    <property type="project" value="InterPro"/>
</dbReference>
<dbReference type="SUPFAM" id="SSF55729">
    <property type="entry name" value="Acyl-CoA N-acyltransferases (Nat)"/>
    <property type="match status" value="1"/>
</dbReference>
<dbReference type="PROSITE" id="PS51186">
    <property type="entry name" value="GNAT"/>
    <property type="match status" value="1"/>
</dbReference>
<dbReference type="Pfam" id="PF02550">
    <property type="entry name" value="AcetylCoA_hydro"/>
    <property type="match status" value="1"/>
</dbReference>